<keyword evidence="2" id="KW-1185">Reference proteome</keyword>
<dbReference type="Proteomes" id="UP000187203">
    <property type="component" value="Unassembled WGS sequence"/>
</dbReference>
<evidence type="ECO:0000313" key="2">
    <source>
        <dbReference type="Proteomes" id="UP000187203"/>
    </source>
</evidence>
<name>A0A1R3KAZ8_9ROSI</name>
<accession>A0A1R3KAZ8</accession>
<dbReference type="STRING" id="93759.A0A1R3KAZ8"/>
<reference evidence="2" key="1">
    <citation type="submission" date="2013-09" db="EMBL/GenBank/DDBJ databases">
        <title>Corchorus olitorius genome sequencing.</title>
        <authorList>
            <person name="Alam M."/>
            <person name="Haque M.S."/>
            <person name="Islam M.S."/>
            <person name="Emdad E.M."/>
            <person name="Islam M.M."/>
            <person name="Ahmed B."/>
            <person name="Halim A."/>
            <person name="Hossen Q.M.M."/>
            <person name="Hossain M.Z."/>
            <person name="Ahmed R."/>
            <person name="Khan M.M."/>
            <person name="Islam R."/>
            <person name="Rashid M.M."/>
            <person name="Khan S.A."/>
            <person name="Rahman M.S."/>
            <person name="Alam M."/>
            <person name="Yahiya A.S."/>
            <person name="Khan M.S."/>
            <person name="Azam M.S."/>
            <person name="Haque T."/>
            <person name="Lashkar M.Z.H."/>
            <person name="Akhand A.I."/>
            <person name="Morshed G."/>
            <person name="Roy S."/>
            <person name="Uddin K.S."/>
            <person name="Rabeya T."/>
            <person name="Hossain A.S."/>
            <person name="Chowdhury A."/>
            <person name="Snigdha A.R."/>
            <person name="Mortoza M.S."/>
            <person name="Matin S.A."/>
            <person name="Hoque S.M.E."/>
            <person name="Islam M.K."/>
            <person name="Roy D.K."/>
            <person name="Haider R."/>
            <person name="Moosa M.M."/>
            <person name="Elias S.M."/>
            <person name="Hasan A.M."/>
            <person name="Jahan S."/>
            <person name="Shafiuddin M."/>
            <person name="Mahmood N."/>
            <person name="Shommy N.S."/>
        </authorList>
    </citation>
    <scope>NUCLEOTIDE SEQUENCE [LARGE SCALE GENOMIC DNA]</scope>
    <source>
        <strain evidence="2">cv. O-4</strain>
    </source>
</reference>
<organism evidence="1 2">
    <name type="scientific">Corchorus olitorius</name>
    <dbReference type="NCBI Taxonomy" id="93759"/>
    <lineage>
        <taxon>Eukaryota</taxon>
        <taxon>Viridiplantae</taxon>
        <taxon>Streptophyta</taxon>
        <taxon>Embryophyta</taxon>
        <taxon>Tracheophyta</taxon>
        <taxon>Spermatophyta</taxon>
        <taxon>Magnoliopsida</taxon>
        <taxon>eudicotyledons</taxon>
        <taxon>Gunneridae</taxon>
        <taxon>Pentapetalae</taxon>
        <taxon>rosids</taxon>
        <taxon>malvids</taxon>
        <taxon>Malvales</taxon>
        <taxon>Malvaceae</taxon>
        <taxon>Grewioideae</taxon>
        <taxon>Apeibeae</taxon>
        <taxon>Corchorus</taxon>
    </lineage>
</organism>
<dbReference type="AlphaFoldDB" id="A0A1R3KAZ8"/>
<gene>
    <name evidence="1" type="ORF">COLO4_09843</name>
</gene>
<comment type="caution">
    <text evidence="1">The sequence shown here is derived from an EMBL/GenBank/DDBJ whole genome shotgun (WGS) entry which is preliminary data.</text>
</comment>
<sequence length="224" mass="24397">MKYAFQHQDGSWFLHIEARTLKGSNGPCLSNFAAAEVGDHNCDGNHLINSLVQNIGQEAIISGGKELGVKALSTERDLSSMTKNLSSTGIVTGCLSNCQDRSLKHVSSPSTRGASQGLQEEELRTSVDNSSIQIEDSPTFMVRTPRKQSLSLSRADRTTGTPSNKFISCEVGKRIIIASNNIRVSANKQRPATPLSILRDGKLLRYNNISLAKFLVFEISDSED</sequence>
<evidence type="ECO:0000313" key="1">
    <source>
        <dbReference type="EMBL" id="OMP04234.1"/>
    </source>
</evidence>
<dbReference type="OrthoDB" id="1093005at2759"/>
<proteinExistence type="predicted"/>
<protein>
    <submittedName>
        <fullName evidence="1">E3 ubiquitin-protein ligase UPL1-like protein</fullName>
    </submittedName>
</protein>
<dbReference type="EMBL" id="AWUE01014274">
    <property type="protein sequence ID" value="OMP04234.1"/>
    <property type="molecule type" value="Genomic_DNA"/>
</dbReference>